<dbReference type="PANTHER" id="PTHR13520:SF0">
    <property type="entry name" value="RAD50-INTERACTING PROTEIN 1"/>
    <property type="match status" value="1"/>
</dbReference>
<dbReference type="GO" id="GO:0060628">
    <property type="term" value="P:regulation of ER to Golgi vesicle-mediated transport"/>
    <property type="evidence" value="ECO:0007669"/>
    <property type="project" value="TreeGrafter"/>
</dbReference>
<dbReference type="AlphaFoldDB" id="A0A8T2UX24"/>
<keyword evidence="2" id="KW-1185">Reference proteome</keyword>
<evidence type="ECO:0000313" key="2">
    <source>
        <dbReference type="Proteomes" id="UP000825935"/>
    </source>
</evidence>
<dbReference type="Gene3D" id="1.20.58.670">
    <property type="entry name" value="Dsl1p vesicle tethering complex, Tip20p subunit, domain D"/>
    <property type="match status" value="1"/>
</dbReference>
<dbReference type="PANTHER" id="PTHR13520">
    <property type="entry name" value="RAD50-INTERACTING PROTEIN 1 RINT-1"/>
    <property type="match status" value="1"/>
</dbReference>
<dbReference type="GO" id="GO:0070939">
    <property type="term" value="C:Dsl1/NZR complex"/>
    <property type="evidence" value="ECO:0007669"/>
    <property type="project" value="InterPro"/>
</dbReference>
<evidence type="ECO:0000313" key="1">
    <source>
        <dbReference type="EMBL" id="KAH7440771.1"/>
    </source>
</evidence>
<dbReference type="Proteomes" id="UP000825935">
    <property type="component" value="Chromosome 3"/>
</dbReference>
<proteinExistence type="predicted"/>
<name>A0A8T2UX24_CERRI</name>
<dbReference type="InterPro" id="IPR007528">
    <property type="entry name" value="RINT1_Tip20"/>
</dbReference>
<dbReference type="OrthoDB" id="2189254at2759"/>
<dbReference type="Pfam" id="PF04437">
    <property type="entry name" value="RINT1_TIP1"/>
    <property type="match status" value="1"/>
</dbReference>
<dbReference type="OMA" id="FRTGWVE"/>
<dbReference type="GO" id="GO:0006888">
    <property type="term" value="P:endoplasmic reticulum to Golgi vesicle-mediated transport"/>
    <property type="evidence" value="ECO:0007669"/>
    <property type="project" value="InterPro"/>
</dbReference>
<reference evidence="1" key="1">
    <citation type="submission" date="2021-08" db="EMBL/GenBank/DDBJ databases">
        <title>WGS assembly of Ceratopteris richardii.</title>
        <authorList>
            <person name="Marchant D.B."/>
            <person name="Chen G."/>
            <person name="Jenkins J."/>
            <person name="Shu S."/>
            <person name="Leebens-Mack J."/>
            <person name="Grimwood J."/>
            <person name="Schmutz J."/>
            <person name="Soltis P."/>
            <person name="Soltis D."/>
            <person name="Chen Z.-H."/>
        </authorList>
    </citation>
    <scope>NUCLEOTIDE SEQUENCE</scope>
    <source>
        <strain evidence="1">Whitten #5841</strain>
        <tissue evidence="1">Leaf</tissue>
    </source>
</reference>
<comment type="caution">
    <text evidence="1">The sequence shown here is derived from an EMBL/GenBank/DDBJ whole genome shotgun (WGS) entry which is preliminary data.</text>
</comment>
<sequence length="862" mass="96296">MAGERGRRDGGGLQTLPHASSLSPNLRALLNHHFKSIGDLENARPLLASLSSDLQTSERRSSELQSSIASILATWTSTSHSASSSLSSLRLKLQDLPPNASVVPARFDAHEDLVGQLPLLAAEVSRIERVRQYAEIALRLEALVGDLEDLVTSIVLGASQIKLPRKMANSPSVDVLIDLSSKLSSAAYSFQKIENVIGEVITSWPNWKRLVMAVDVRVDSALASLKPSALADYRSKLQSIGWPPALMPSAQEGEGRSVQLDNPLLLLHGEMQKEFENSFISLSVLQASQCCRRARKTLNGSKTSPGIFRQSQDHELLWAIDELVAPIKERVTHHFLKWSDKPDLIFGLVHRLAQQHTKIVDVVLQPMLDRAKLTGYSIREEWLSALTKMVMQHLRDHILAELATKLLNDRHNEEIASLWLYIVDSTISFDKKMSSLALQSIVSTSKMENSSFEESVSDFQPIVRCLSVFADQAEWLELWAHLELHDTQKKLNNELQNDSSWSLAGHSALMISSAPPDSVTPQEDYRHPAAAEIAMRRMWALINRCRSLPEHRWQLEFILQVGASYINTFLAKMLQRCQEAEALTALAEDNAVRTVVSCINCACFCEHKLHEWGDDIFFLNLRQLQALLAMDQSNASILGLTQTESMLAPFQGCVFDGEISSLARFRSEWLQKLVLATQRSLDANCQEYIRNKKSWQEESTENGLTGDITVSVGLIEGLSVLQAQMNLLENVLGDTAFMDYWRSLASSLDQFFLHAVVLGGAKFSSYGSLKLSKDVKALCQVFKPFCIRPASFFPNLSDAVLLLELPREDGQQLQKELVPASNWRFRDHGDESKLTSLKLYGIKTITPAMAGKILAQRFFSKI</sequence>
<dbReference type="InterPro" id="IPR042044">
    <property type="entry name" value="EXOC6PINT-1/Sec15/Tip20_C_dom2"/>
</dbReference>
<gene>
    <name evidence="1" type="ORF">KP509_03G010200</name>
</gene>
<protein>
    <submittedName>
        <fullName evidence="1">Uncharacterized protein</fullName>
    </submittedName>
</protein>
<dbReference type="EMBL" id="CM035408">
    <property type="protein sequence ID" value="KAH7440771.1"/>
    <property type="molecule type" value="Genomic_DNA"/>
</dbReference>
<organism evidence="1 2">
    <name type="scientific">Ceratopteris richardii</name>
    <name type="common">Triangle waterfern</name>
    <dbReference type="NCBI Taxonomy" id="49495"/>
    <lineage>
        <taxon>Eukaryota</taxon>
        <taxon>Viridiplantae</taxon>
        <taxon>Streptophyta</taxon>
        <taxon>Embryophyta</taxon>
        <taxon>Tracheophyta</taxon>
        <taxon>Polypodiopsida</taxon>
        <taxon>Polypodiidae</taxon>
        <taxon>Polypodiales</taxon>
        <taxon>Pteridineae</taxon>
        <taxon>Pteridaceae</taxon>
        <taxon>Parkerioideae</taxon>
        <taxon>Ceratopteris</taxon>
    </lineage>
</organism>
<dbReference type="GO" id="GO:0006890">
    <property type="term" value="P:retrograde vesicle-mediated transport, Golgi to endoplasmic reticulum"/>
    <property type="evidence" value="ECO:0007669"/>
    <property type="project" value="InterPro"/>
</dbReference>
<dbReference type="PROSITE" id="PS51386">
    <property type="entry name" value="RINT1_TIP20"/>
    <property type="match status" value="1"/>
</dbReference>
<accession>A0A8T2UX24</accession>